<feature type="compositionally biased region" description="Basic and acidic residues" evidence="1">
    <location>
        <begin position="1"/>
        <end position="54"/>
    </location>
</feature>
<evidence type="ECO:0000313" key="2">
    <source>
        <dbReference type="EMBL" id="KAK3314102.1"/>
    </source>
</evidence>
<evidence type="ECO:0000313" key="3">
    <source>
        <dbReference type="Proteomes" id="UP001283341"/>
    </source>
</evidence>
<dbReference type="AlphaFoldDB" id="A0AAE0M023"/>
<gene>
    <name evidence="2" type="ORF">B0H66DRAFT_537352</name>
</gene>
<proteinExistence type="predicted"/>
<organism evidence="2 3">
    <name type="scientific">Apodospora peruviana</name>
    <dbReference type="NCBI Taxonomy" id="516989"/>
    <lineage>
        <taxon>Eukaryota</taxon>
        <taxon>Fungi</taxon>
        <taxon>Dikarya</taxon>
        <taxon>Ascomycota</taxon>
        <taxon>Pezizomycotina</taxon>
        <taxon>Sordariomycetes</taxon>
        <taxon>Sordariomycetidae</taxon>
        <taxon>Sordariales</taxon>
        <taxon>Lasiosphaeriaceae</taxon>
        <taxon>Apodospora</taxon>
    </lineage>
</organism>
<reference evidence="2" key="2">
    <citation type="submission" date="2023-06" db="EMBL/GenBank/DDBJ databases">
        <authorList>
            <consortium name="Lawrence Berkeley National Laboratory"/>
            <person name="Haridas S."/>
            <person name="Hensen N."/>
            <person name="Bonometti L."/>
            <person name="Westerberg I."/>
            <person name="Brannstrom I.O."/>
            <person name="Guillou S."/>
            <person name="Cros-Aarteil S."/>
            <person name="Calhoun S."/>
            <person name="Kuo A."/>
            <person name="Mondo S."/>
            <person name="Pangilinan J."/>
            <person name="Riley R."/>
            <person name="Labutti K."/>
            <person name="Andreopoulos B."/>
            <person name="Lipzen A."/>
            <person name="Chen C."/>
            <person name="Yanf M."/>
            <person name="Daum C."/>
            <person name="Ng V."/>
            <person name="Clum A."/>
            <person name="Steindorff A."/>
            <person name="Ohm R."/>
            <person name="Martin F."/>
            <person name="Silar P."/>
            <person name="Natvig D."/>
            <person name="Lalanne C."/>
            <person name="Gautier V."/>
            <person name="Ament-Velasquez S.L."/>
            <person name="Kruys A."/>
            <person name="Hutchinson M.I."/>
            <person name="Powell A.J."/>
            <person name="Barry K."/>
            <person name="Miller A.N."/>
            <person name="Grigoriev I.V."/>
            <person name="Debuchy R."/>
            <person name="Gladieux P."/>
            <person name="Thoren M.H."/>
            <person name="Johannesson H."/>
        </authorList>
    </citation>
    <scope>NUCLEOTIDE SEQUENCE</scope>
    <source>
        <strain evidence="2">CBS 118394</strain>
    </source>
</reference>
<sequence length="238" mass="26406">MAGEAAESKAQAKDKATDLAHRRSRHEEEKAVRRRTAAEKEETRQLEERGRKLAEANPQPKVKAEESQAGEEAEKNAVIISTVIVDESHNAKNVDAQLSQALRHLSPASVFLLSGMYSLSCNCSQTPLFDNTEHFKAASGLMNLDVLPRNLLQNLLSAVWLGRSSATSVVVNMDWTRAESRRQCSLVGRLLRKPSRASRYGACASPCRRITSLRPESSTGLKLRAVADEFFLKMRMNT</sequence>
<feature type="region of interest" description="Disordered" evidence="1">
    <location>
        <begin position="1"/>
        <end position="71"/>
    </location>
</feature>
<evidence type="ECO:0000256" key="1">
    <source>
        <dbReference type="SAM" id="MobiDB-lite"/>
    </source>
</evidence>
<dbReference type="Proteomes" id="UP001283341">
    <property type="component" value="Unassembled WGS sequence"/>
</dbReference>
<protein>
    <submittedName>
        <fullName evidence="2">Uncharacterized protein</fullName>
    </submittedName>
</protein>
<accession>A0AAE0M023</accession>
<dbReference type="EMBL" id="JAUEDM010000007">
    <property type="protein sequence ID" value="KAK3314102.1"/>
    <property type="molecule type" value="Genomic_DNA"/>
</dbReference>
<keyword evidence="3" id="KW-1185">Reference proteome</keyword>
<name>A0AAE0M023_9PEZI</name>
<comment type="caution">
    <text evidence="2">The sequence shown here is derived from an EMBL/GenBank/DDBJ whole genome shotgun (WGS) entry which is preliminary data.</text>
</comment>
<reference evidence="2" key="1">
    <citation type="journal article" date="2023" name="Mol. Phylogenet. Evol.">
        <title>Genome-scale phylogeny and comparative genomics of the fungal order Sordariales.</title>
        <authorList>
            <person name="Hensen N."/>
            <person name="Bonometti L."/>
            <person name="Westerberg I."/>
            <person name="Brannstrom I.O."/>
            <person name="Guillou S."/>
            <person name="Cros-Aarteil S."/>
            <person name="Calhoun S."/>
            <person name="Haridas S."/>
            <person name="Kuo A."/>
            <person name="Mondo S."/>
            <person name="Pangilinan J."/>
            <person name="Riley R."/>
            <person name="LaButti K."/>
            <person name="Andreopoulos B."/>
            <person name="Lipzen A."/>
            <person name="Chen C."/>
            <person name="Yan M."/>
            <person name="Daum C."/>
            <person name="Ng V."/>
            <person name="Clum A."/>
            <person name="Steindorff A."/>
            <person name="Ohm R.A."/>
            <person name="Martin F."/>
            <person name="Silar P."/>
            <person name="Natvig D.O."/>
            <person name="Lalanne C."/>
            <person name="Gautier V."/>
            <person name="Ament-Velasquez S.L."/>
            <person name="Kruys A."/>
            <person name="Hutchinson M.I."/>
            <person name="Powell A.J."/>
            <person name="Barry K."/>
            <person name="Miller A.N."/>
            <person name="Grigoriev I.V."/>
            <person name="Debuchy R."/>
            <person name="Gladieux P."/>
            <person name="Hiltunen Thoren M."/>
            <person name="Johannesson H."/>
        </authorList>
    </citation>
    <scope>NUCLEOTIDE SEQUENCE</scope>
    <source>
        <strain evidence="2">CBS 118394</strain>
    </source>
</reference>